<dbReference type="InterPro" id="IPR016208">
    <property type="entry name" value="Ald_Oxase/xanthine_DH-like"/>
</dbReference>
<dbReference type="InterPro" id="IPR037165">
    <property type="entry name" value="AldOxase/xan_DH_Mopterin-bd_sf"/>
</dbReference>
<gene>
    <name evidence="17" type="ORF">PoB_002874100</name>
</gene>
<dbReference type="FunFam" id="3.30.365.10:FF:000001">
    <property type="entry name" value="Xanthine dehydrogenase oxidase"/>
    <property type="match status" value="1"/>
</dbReference>
<dbReference type="SUPFAM" id="SSF54665">
    <property type="entry name" value="CO dehydrogenase molybdoprotein N-domain-like"/>
    <property type="match status" value="1"/>
</dbReference>
<keyword evidence="3 15" id="KW-0500">Molybdenum</keyword>
<dbReference type="InterPro" id="IPR000674">
    <property type="entry name" value="Ald_Oxase/Xan_DH_a/b"/>
</dbReference>
<keyword evidence="9 15" id="KW-0408">Iron</keyword>
<dbReference type="InterPro" id="IPR036318">
    <property type="entry name" value="FAD-bd_PCMH-like_sf"/>
</dbReference>
<dbReference type="GO" id="GO:0051537">
    <property type="term" value="F:2 iron, 2 sulfur cluster binding"/>
    <property type="evidence" value="ECO:0007669"/>
    <property type="project" value="UniProtKB-KW"/>
</dbReference>
<dbReference type="Gene3D" id="3.90.1170.50">
    <property type="entry name" value="Aldehyde oxidase/xanthine dehydrogenase, a/b hammerhead"/>
    <property type="match status" value="1"/>
</dbReference>
<organism evidence="17 18">
    <name type="scientific">Plakobranchus ocellatus</name>
    <dbReference type="NCBI Taxonomy" id="259542"/>
    <lineage>
        <taxon>Eukaryota</taxon>
        <taxon>Metazoa</taxon>
        <taxon>Spiralia</taxon>
        <taxon>Lophotrochozoa</taxon>
        <taxon>Mollusca</taxon>
        <taxon>Gastropoda</taxon>
        <taxon>Heterobranchia</taxon>
        <taxon>Euthyneura</taxon>
        <taxon>Panpulmonata</taxon>
        <taxon>Sacoglossa</taxon>
        <taxon>Placobranchoidea</taxon>
        <taxon>Plakobranchidae</taxon>
        <taxon>Plakobranchus</taxon>
    </lineage>
</organism>
<evidence type="ECO:0000256" key="2">
    <source>
        <dbReference type="ARBA" id="ARBA00006849"/>
    </source>
</evidence>
<evidence type="ECO:0000256" key="6">
    <source>
        <dbReference type="ARBA" id="ARBA00022723"/>
    </source>
</evidence>
<evidence type="ECO:0000256" key="15">
    <source>
        <dbReference type="PIRSR" id="PIRSR000127-3"/>
    </source>
</evidence>
<evidence type="ECO:0000256" key="10">
    <source>
        <dbReference type="ARBA" id="ARBA00023014"/>
    </source>
</evidence>
<comment type="similarity">
    <text evidence="2">Belongs to the xanthine dehydrogenase family.</text>
</comment>
<feature type="binding site" evidence="15">
    <location>
        <position position="727"/>
    </location>
    <ligand>
        <name>Mo-molybdopterin</name>
        <dbReference type="ChEBI" id="CHEBI:71302"/>
    </ligand>
    <ligandPart>
        <name>Mo</name>
        <dbReference type="ChEBI" id="CHEBI:28685"/>
    </ligandPart>
</feature>
<feature type="binding site" evidence="15">
    <location>
        <position position="149"/>
    </location>
    <ligand>
        <name>[2Fe-2S] cluster</name>
        <dbReference type="ChEBI" id="CHEBI:190135"/>
        <label>2</label>
    </ligand>
</feature>
<dbReference type="EMBL" id="BLXT01003580">
    <property type="protein sequence ID" value="GFO02236.1"/>
    <property type="molecule type" value="Genomic_DNA"/>
</dbReference>
<dbReference type="Gene3D" id="3.30.43.10">
    <property type="entry name" value="Uridine Diphospho-n-acetylenolpyruvylglucosamine Reductase, domain 2"/>
    <property type="match status" value="1"/>
</dbReference>
<dbReference type="InterPro" id="IPR002888">
    <property type="entry name" value="2Fe-2S-bd"/>
</dbReference>
<dbReference type="Gene3D" id="3.10.20.30">
    <property type="match status" value="1"/>
</dbReference>
<feature type="binding site" evidence="15">
    <location>
        <position position="871"/>
    </location>
    <ligand>
        <name>Mo-molybdopterin</name>
        <dbReference type="ChEBI" id="CHEBI:71302"/>
    </ligand>
    <ligandPart>
        <name>Mo</name>
        <dbReference type="ChEBI" id="CHEBI:28685"/>
    </ligandPart>
</feature>
<dbReference type="PROSITE" id="PS51387">
    <property type="entry name" value="FAD_PCMH"/>
    <property type="match status" value="1"/>
</dbReference>
<feature type="binding site" evidence="15">
    <location>
        <position position="42"/>
    </location>
    <ligand>
        <name>[2Fe-2S] cluster</name>
        <dbReference type="ChEBI" id="CHEBI:190135"/>
        <label>1</label>
    </ligand>
</feature>
<comment type="cofactor">
    <cofactor evidence="15">
        <name>[2Fe-2S] cluster</name>
        <dbReference type="ChEBI" id="CHEBI:190135"/>
    </cofactor>
    <text evidence="15">Binds 2 [2Fe-2S] clusters.</text>
</comment>
<feature type="binding site" evidence="15">
    <location>
        <position position="112"/>
    </location>
    <ligand>
        <name>[2Fe-2S] cluster</name>
        <dbReference type="ChEBI" id="CHEBI:190135"/>
        <label>2</label>
    </ligand>
</feature>
<dbReference type="SUPFAM" id="SSF47741">
    <property type="entry name" value="CO dehydrogenase ISP C-domain like"/>
    <property type="match status" value="1"/>
</dbReference>
<evidence type="ECO:0000313" key="18">
    <source>
        <dbReference type="Proteomes" id="UP000735302"/>
    </source>
</evidence>
<evidence type="ECO:0000256" key="1">
    <source>
        <dbReference type="ARBA" id="ARBA00001974"/>
    </source>
</evidence>
<keyword evidence="11" id="KW-0520">NAD</keyword>
<evidence type="ECO:0000313" key="17">
    <source>
        <dbReference type="EMBL" id="GFO02236.1"/>
    </source>
</evidence>
<comment type="cofactor">
    <cofactor evidence="15">
        <name>Mo-molybdopterin</name>
        <dbReference type="ChEBI" id="CHEBI:71302"/>
    </cofactor>
    <text evidence="15">Binds 1 Mo-molybdopterin (Mo-MPT) cofactor per subunit.</text>
</comment>
<comment type="cofactor">
    <cofactor evidence="12">
        <name>[2Fe-2S] cluster</name>
        <dbReference type="ChEBI" id="CHEBI:190135"/>
    </cofactor>
</comment>
<dbReference type="InterPro" id="IPR016167">
    <property type="entry name" value="FAD-bd_PCMH_sub1"/>
</dbReference>
<keyword evidence="18" id="KW-1185">Reference proteome</keyword>
<sequence>MSGIRFHVNGKEHRVPQSFAATTSLNEYLRESAGLNGTKVMCKEAGCGCCAVTVTLAAPDSDKLKTFSVQSCVTPLYAVDGWQISTIEGIGSQRKGYHPIQERIAKFNGTQCGYCTPGMVMNMYGLLHQKPNITAQEVEDNFDGNICRCTGYRSILDAMKSFAGDANIPDSKAIDIEDLNMNLCPKTGEACTGKCGQSLDLQLNDARWYRPTSLDQLSKVMKDNKNKKIRLVFGNTSTGIYKDDGPYGVYIDLHGVKELYSYEVNEKSVRLGAATTLTHVIERLKANQKKPGFKYFHDVSKHLKVVANVMVRNGGCIAGNLMIKYWHKEFPSDVFLMLECAGAQVEIFSSTSGKKETSSMMDFLNKVDMTDRVLTAVILPCLADHVVYRSFKITPRWQNAHAYVNAAFNIPIEGLVIKGRPSVVLGGISADMVHATKTEDFLANKTLSPAVLKEAYTTLRDELIPTQNSLEATPKYRKDLASGLLYKVLLSLLPSKSSQVRSGVEDLHRPTSSGLQTYQEMIYDFPIHKGLPKKEGPVQAAGEAMFVNDMPKFQNELYAVFVLADVASATIESIDASEALKLAGVTHFFSAKDIIGENNYMFAGSLFQLTPHELFASKEVFFNGQPLGLVLAETQAVATTAAKLVKVTYSKICTPVLSVEQSLAKDMEFKDARITKVVGTPDEAWKTVDQQVEGTVKMGSQYHFYMETQVSLAVPSEDSIDVYSSTQNSDSCQDAAAQIIGKPLNFINITVPRLGGGFGGKVFEPAMLTAASSLAAYLSDQPVRLNVDLASCIRIFGKRQPFVAKYKAGFTQEGDVKVVDVEILGDSGYTDHGAMYTHECIHFMDMGYFVPNWNIVGKVMQTNKKSMTPTRAPGTVPGALIIESIMENVAKALNKHPVFVKEINLYQKGQKDIMGHTLNNCTIRDVWRRLKDIAEVEGRLRQVEAFNQENKWKKRAITMTTCKYHMNHYGPGLGATVTIYGRDGSVAVTQGGVEMGQGLYTKVAQGVAHVLGVPWEIIKVKPMQGISSPNSMVSGGSIASESAMQAAIGAAQILKERMAPIREKFPDADWKELCQKSEANKLDLSARFFNRHELGGDPVANYHTYCAGVIETEVDILTGESQIRRVDIMADYGESLNPVIDIGQTEGGFIMGVGCFLTEDTKFDKDTGRILTDGTWNYKPPTTKDIPIDWRIHLLPDTPNPFGVRSSKACGEPSIGLATGALLANKQALEAARKDLFGAKDFIPVDAPFTPEKAQQSVGLDESVLAV</sequence>
<dbReference type="Gene3D" id="3.30.465.10">
    <property type="match status" value="1"/>
</dbReference>
<feature type="binding site" evidence="14">
    <location>
        <position position="392"/>
    </location>
    <ligand>
        <name>FAD</name>
        <dbReference type="ChEBI" id="CHEBI:57692"/>
    </ligand>
</feature>
<dbReference type="InterPro" id="IPR016169">
    <property type="entry name" value="FAD-bd_PCMH_sub2"/>
</dbReference>
<dbReference type="AlphaFoldDB" id="A0AAV4A6F4"/>
<dbReference type="InterPro" id="IPR036884">
    <property type="entry name" value="2Fe-2S-bd_dom_sf"/>
</dbReference>
<evidence type="ECO:0000256" key="5">
    <source>
        <dbReference type="ARBA" id="ARBA00022714"/>
    </source>
</evidence>
<dbReference type="Proteomes" id="UP000735302">
    <property type="component" value="Unassembled WGS sequence"/>
</dbReference>
<dbReference type="InterPro" id="IPR008274">
    <property type="entry name" value="AldOxase/xan_DH_MoCoBD1"/>
</dbReference>
<dbReference type="Gene3D" id="3.30.390.50">
    <property type="entry name" value="CO dehydrogenase flavoprotein, C-terminal domain"/>
    <property type="match status" value="1"/>
</dbReference>
<dbReference type="InterPro" id="IPR036683">
    <property type="entry name" value="CO_DH_flav_C_dom_sf"/>
</dbReference>
<dbReference type="SUPFAM" id="SSF56003">
    <property type="entry name" value="Molybdenum cofactor-binding domain"/>
    <property type="match status" value="1"/>
</dbReference>
<evidence type="ECO:0000256" key="3">
    <source>
        <dbReference type="ARBA" id="ARBA00022505"/>
    </source>
</evidence>
<keyword evidence="4" id="KW-0285">Flavoprotein</keyword>
<dbReference type="GO" id="GO:0071949">
    <property type="term" value="F:FAD binding"/>
    <property type="evidence" value="ECO:0007669"/>
    <property type="project" value="InterPro"/>
</dbReference>
<dbReference type="PIRSF" id="PIRSF000127">
    <property type="entry name" value="Xanthine_DH"/>
    <property type="match status" value="1"/>
</dbReference>
<dbReference type="SUPFAM" id="SSF55447">
    <property type="entry name" value="CO dehydrogenase flavoprotein C-terminal domain-like"/>
    <property type="match status" value="1"/>
</dbReference>
<dbReference type="InterPro" id="IPR016166">
    <property type="entry name" value="FAD-bd_PCMH"/>
</dbReference>
<reference evidence="17 18" key="1">
    <citation type="journal article" date="2021" name="Elife">
        <title>Chloroplast acquisition without the gene transfer in kleptoplastic sea slugs, Plakobranchus ocellatus.</title>
        <authorList>
            <person name="Maeda T."/>
            <person name="Takahashi S."/>
            <person name="Yoshida T."/>
            <person name="Shimamura S."/>
            <person name="Takaki Y."/>
            <person name="Nagai Y."/>
            <person name="Toyoda A."/>
            <person name="Suzuki Y."/>
            <person name="Arimoto A."/>
            <person name="Ishii H."/>
            <person name="Satoh N."/>
            <person name="Nishiyama T."/>
            <person name="Hasebe M."/>
            <person name="Maruyama T."/>
            <person name="Minagawa J."/>
            <person name="Obokata J."/>
            <person name="Shigenobu S."/>
        </authorList>
    </citation>
    <scope>NUCLEOTIDE SEQUENCE [LARGE SCALE GENOMIC DNA]</scope>
</reference>
<dbReference type="Pfam" id="PF03450">
    <property type="entry name" value="CO_deh_flav_C"/>
    <property type="match status" value="1"/>
</dbReference>
<feature type="binding site" evidence="15">
    <location>
        <position position="72"/>
    </location>
    <ligand>
        <name>[2Fe-2S] cluster</name>
        <dbReference type="ChEBI" id="CHEBI:190135"/>
        <label>1</label>
    </ligand>
</feature>
<keyword evidence="5 15" id="KW-0001">2Fe-2S</keyword>
<evidence type="ECO:0000256" key="12">
    <source>
        <dbReference type="ARBA" id="ARBA00034078"/>
    </source>
</evidence>
<dbReference type="InterPro" id="IPR036010">
    <property type="entry name" value="2Fe-2S_ferredoxin-like_sf"/>
</dbReference>
<dbReference type="Pfam" id="PF20256">
    <property type="entry name" value="MoCoBD_2"/>
    <property type="match status" value="1"/>
</dbReference>
<feature type="active site" description="Proton acceptor" evidence="13">
    <location>
        <position position="1212"/>
    </location>
</feature>
<proteinExistence type="inferred from homology"/>
<dbReference type="Pfam" id="PF00941">
    <property type="entry name" value="FAD_binding_5"/>
    <property type="match status" value="1"/>
</dbReference>
<dbReference type="InterPro" id="IPR002346">
    <property type="entry name" value="Mopterin_DH_FAD-bd"/>
</dbReference>
<feature type="binding site" evidence="14">
    <location>
        <position position="374"/>
    </location>
    <ligand>
        <name>FAD</name>
        <dbReference type="ChEBI" id="CHEBI:57692"/>
    </ligand>
</feature>
<dbReference type="SUPFAM" id="SSF54292">
    <property type="entry name" value="2Fe-2S ferredoxin-like"/>
    <property type="match status" value="1"/>
</dbReference>
<dbReference type="SMART" id="SM01092">
    <property type="entry name" value="CO_deh_flav_C"/>
    <property type="match status" value="1"/>
</dbReference>
<dbReference type="PANTHER" id="PTHR45444:SF3">
    <property type="entry name" value="XANTHINE DEHYDROGENASE"/>
    <property type="match status" value="1"/>
</dbReference>
<keyword evidence="8" id="KW-0560">Oxidoreductase</keyword>
<dbReference type="Gene3D" id="3.30.365.10">
    <property type="entry name" value="Aldehyde oxidase/xanthine dehydrogenase, molybdopterin binding domain"/>
    <property type="match status" value="4"/>
</dbReference>
<dbReference type="Pfam" id="PF00111">
    <property type="entry name" value="Fer2"/>
    <property type="match status" value="1"/>
</dbReference>
<dbReference type="InterPro" id="IPR012675">
    <property type="entry name" value="Beta-grasp_dom_sf"/>
</dbReference>
<protein>
    <submittedName>
        <fullName evidence="17">Xanthine dehydrogenase/oxidase</fullName>
    </submittedName>
</protein>
<comment type="caution">
    <text evidence="17">The sequence shown here is derived from an EMBL/GenBank/DDBJ whole genome shotgun (WGS) entry which is preliminary data.</text>
</comment>
<dbReference type="Pfam" id="PF02738">
    <property type="entry name" value="MoCoBD_1"/>
    <property type="match status" value="1"/>
</dbReference>
<keyword evidence="7 14" id="KW-0274">FAD</keyword>
<evidence type="ECO:0000256" key="7">
    <source>
        <dbReference type="ARBA" id="ARBA00022827"/>
    </source>
</evidence>
<dbReference type="InterPro" id="IPR001041">
    <property type="entry name" value="2Fe-2S_ferredoxin-type"/>
</dbReference>
<dbReference type="SMART" id="SM01008">
    <property type="entry name" value="Ald_Xan_dh_C"/>
    <property type="match status" value="1"/>
</dbReference>
<evidence type="ECO:0000259" key="16">
    <source>
        <dbReference type="PROSITE" id="PS51387"/>
    </source>
</evidence>
<dbReference type="Pfam" id="PF01799">
    <property type="entry name" value="Fer2_2"/>
    <property type="match status" value="1"/>
</dbReference>
<dbReference type="FunFam" id="3.10.20.30:FF:000012">
    <property type="entry name" value="Xanthine dehydrogenase/oxidase"/>
    <property type="match status" value="1"/>
</dbReference>
<dbReference type="Pfam" id="PF01315">
    <property type="entry name" value="Ald_Xan_dh_C"/>
    <property type="match status" value="1"/>
</dbReference>
<feature type="binding site" evidence="15">
    <location>
        <position position="47"/>
    </location>
    <ligand>
        <name>[2Fe-2S] cluster</name>
        <dbReference type="ChEBI" id="CHEBI:190135"/>
        <label>1</label>
    </ligand>
</feature>
<dbReference type="InterPro" id="IPR005107">
    <property type="entry name" value="CO_DH_flav_C"/>
</dbReference>
<dbReference type="CDD" id="cd00207">
    <property type="entry name" value="fer2"/>
    <property type="match status" value="1"/>
</dbReference>
<dbReference type="GO" id="GO:0016491">
    <property type="term" value="F:oxidoreductase activity"/>
    <property type="evidence" value="ECO:0007669"/>
    <property type="project" value="UniProtKB-KW"/>
</dbReference>
<name>A0AAV4A6F4_9GAST</name>
<feature type="binding site" evidence="15">
    <location>
        <position position="115"/>
    </location>
    <ligand>
        <name>[2Fe-2S] cluster</name>
        <dbReference type="ChEBI" id="CHEBI:190135"/>
        <label>2</label>
    </ligand>
</feature>
<comment type="cofactor">
    <cofactor evidence="1 14">
        <name>FAD</name>
        <dbReference type="ChEBI" id="CHEBI:57692"/>
    </cofactor>
</comment>
<evidence type="ECO:0000256" key="14">
    <source>
        <dbReference type="PIRSR" id="PIRSR000127-2"/>
    </source>
</evidence>
<dbReference type="InterPro" id="IPR046867">
    <property type="entry name" value="AldOxase/xan_DH_MoCoBD2"/>
</dbReference>
<dbReference type="SUPFAM" id="SSF56176">
    <property type="entry name" value="FAD-binding/transporter-associated domain-like"/>
    <property type="match status" value="1"/>
</dbReference>
<evidence type="ECO:0000256" key="9">
    <source>
        <dbReference type="ARBA" id="ARBA00023004"/>
    </source>
</evidence>
<keyword evidence="10 15" id="KW-0411">Iron-sulfur</keyword>
<evidence type="ECO:0000256" key="11">
    <source>
        <dbReference type="ARBA" id="ARBA00023027"/>
    </source>
</evidence>
<dbReference type="Gene3D" id="1.10.150.120">
    <property type="entry name" value="[2Fe-2S]-binding domain"/>
    <property type="match status" value="1"/>
</dbReference>
<feature type="binding site" evidence="15">
    <location>
        <position position="758"/>
    </location>
    <ligand>
        <name>Mo-molybdopterin</name>
        <dbReference type="ChEBI" id="CHEBI:71302"/>
    </ligand>
    <ligandPart>
        <name>Mo</name>
        <dbReference type="ChEBI" id="CHEBI:28685"/>
    </ligandPart>
</feature>
<dbReference type="InterPro" id="IPR036856">
    <property type="entry name" value="Ald_Oxase/Xan_DH_a/b_sf"/>
</dbReference>
<evidence type="ECO:0000256" key="8">
    <source>
        <dbReference type="ARBA" id="ARBA00023002"/>
    </source>
</evidence>
<dbReference type="PANTHER" id="PTHR45444">
    <property type="entry name" value="XANTHINE DEHYDROGENASE"/>
    <property type="match status" value="1"/>
</dbReference>
<feature type="binding site" evidence="15">
    <location>
        <position position="1036"/>
    </location>
    <ligand>
        <name>Mo-molybdopterin</name>
        <dbReference type="ChEBI" id="CHEBI:71302"/>
    </ligand>
    <ligandPart>
        <name>Mo</name>
        <dbReference type="ChEBI" id="CHEBI:28685"/>
    </ligandPart>
</feature>
<accession>A0AAV4A6F4</accession>
<keyword evidence="6 15" id="KW-0479">Metal-binding</keyword>
<evidence type="ECO:0000256" key="13">
    <source>
        <dbReference type="PIRSR" id="PIRSR000127-1"/>
    </source>
</evidence>
<evidence type="ECO:0000256" key="4">
    <source>
        <dbReference type="ARBA" id="ARBA00022630"/>
    </source>
</evidence>
<feature type="binding site" evidence="15">
    <location>
        <position position="50"/>
    </location>
    <ligand>
        <name>[2Fe-2S] cluster</name>
        <dbReference type="ChEBI" id="CHEBI:190135"/>
        <label>1</label>
    </ligand>
</feature>
<dbReference type="GO" id="GO:0005506">
    <property type="term" value="F:iron ion binding"/>
    <property type="evidence" value="ECO:0007669"/>
    <property type="project" value="InterPro"/>
</dbReference>
<feature type="binding site" evidence="15">
    <location>
        <position position="147"/>
    </location>
    <ligand>
        <name>[2Fe-2S] cluster</name>
        <dbReference type="ChEBI" id="CHEBI:190135"/>
        <label>2</label>
    </ligand>
</feature>
<feature type="domain" description="FAD-binding PCMH-type" evidence="16">
    <location>
        <begin position="201"/>
        <end position="384"/>
    </location>
</feature>